<dbReference type="AlphaFoldDB" id="A0A9D9GZE2"/>
<name>A0A9D9GZE2_9BACT</name>
<dbReference type="InterPro" id="IPR027417">
    <property type="entry name" value="P-loop_NTPase"/>
</dbReference>
<reference evidence="2" key="2">
    <citation type="journal article" date="2021" name="PeerJ">
        <title>Extensive microbial diversity within the chicken gut microbiome revealed by metagenomics and culture.</title>
        <authorList>
            <person name="Gilroy R."/>
            <person name="Ravi A."/>
            <person name="Getino M."/>
            <person name="Pursley I."/>
            <person name="Horton D.L."/>
            <person name="Alikhan N.F."/>
            <person name="Baker D."/>
            <person name="Gharbi K."/>
            <person name="Hall N."/>
            <person name="Watson M."/>
            <person name="Adriaenssens E.M."/>
            <person name="Foster-Nyarko E."/>
            <person name="Jarju S."/>
            <person name="Secka A."/>
            <person name="Antonio M."/>
            <person name="Oren A."/>
            <person name="Chaudhuri R.R."/>
            <person name="La Ragione R."/>
            <person name="Hildebrand F."/>
            <person name="Pallen M.J."/>
        </authorList>
    </citation>
    <scope>NUCLEOTIDE SEQUENCE</scope>
    <source>
        <strain evidence="2">2889</strain>
    </source>
</reference>
<dbReference type="GO" id="GO:0005524">
    <property type="term" value="F:ATP binding"/>
    <property type="evidence" value="ECO:0007669"/>
    <property type="project" value="InterPro"/>
</dbReference>
<organism evidence="2 3">
    <name type="scientific">Candidatus Pullibacteroides excrementavium</name>
    <dbReference type="NCBI Taxonomy" id="2840905"/>
    <lineage>
        <taxon>Bacteria</taxon>
        <taxon>Pseudomonadati</taxon>
        <taxon>Bacteroidota</taxon>
        <taxon>Bacteroidia</taxon>
        <taxon>Bacteroidales</taxon>
        <taxon>Candidatus Pullibacteroides</taxon>
    </lineage>
</organism>
<feature type="domain" description="ATPase" evidence="1">
    <location>
        <begin position="25"/>
        <end position="274"/>
    </location>
</feature>
<dbReference type="PANTHER" id="PTHR34301:SF8">
    <property type="entry name" value="ATPASE DOMAIN-CONTAINING PROTEIN"/>
    <property type="match status" value="1"/>
</dbReference>
<dbReference type="EMBL" id="JADIMZ010000083">
    <property type="protein sequence ID" value="MBO8432695.1"/>
    <property type="molecule type" value="Genomic_DNA"/>
</dbReference>
<dbReference type="PANTHER" id="PTHR34301">
    <property type="entry name" value="DNA-BINDING PROTEIN-RELATED"/>
    <property type="match status" value="1"/>
</dbReference>
<evidence type="ECO:0000313" key="3">
    <source>
        <dbReference type="Proteomes" id="UP000823612"/>
    </source>
</evidence>
<evidence type="ECO:0000259" key="1">
    <source>
        <dbReference type="Pfam" id="PF01637"/>
    </source>
</evidence>
<dbReference type="Proteomes" id="UP000823612">
    <property type="component" value="Unassembled WGS sequence"/>
</dbReference>
<dbReference type="Pfam" id="PF01637">
    <property type="entry name" value="ATPase_2"/>
    <property type="match status" value="1"/>
</dbReference>
<reference evidence="2" key="1">
    <citation type="submission" date="2020-10" db="EMBL/GenBank/DDBJ databases">
        <authorList>
            <person name="Gilroy R."/>
        </authorList>
    </citation>
    <scope>NUCLEOTIDE SEQUENCE</scope>
    <source>
        <strain evidence="2">2889</strain>
    </source>
</reference>
<gene>
    <name evidence="2" type="ORF">IAB08_05325</name>
</gene>
<dbReference type="SUPFAM" id="SSF52540">
    <property type="entry name" value="P-loop containing nucleoside triphosphate hydrolases"/>
    <property type="match status" value="1"/>
</dbReference>
<sequence length="387" mass="44329">MATRDKRPTTELPFSFGKIAQEQDFTDRKEETAHLVSNFESLVNTILISPRRWGKSSLVAKAASLAEQRNSDLRVCALDLFNVHNEEDFYAQLTQCVLKATASKWEEIVGTIKKFFAGLVPKISLSSDPNQDISVEFDWKEVKQKPDEILNLAEKIAQEKGLRIIVCIDEFQNIADFDDPVFFQKRLRSHWQRHRHVAYCLYGSKRHMMMDVFTNASMPFYKFGDLLFLEKITKADWIPFLKERFRSTGKQIETAAAERIADLADCHPYYVQQLAQQSWFRTQNRCTPQTVTEAHAALVGQLSLLFVNLSDNLTAQQLNLLKAILSGESSLTSAAVLKKYGINSSASVIRSKQALIEKDILDDQGGKLSFQDPIFAYWLKHEYFKIR</sequence>
<accession>A0A9D9GZE2</accession>
<proteinExistence type="predicted"/>
<evidence type="ECO:0000313" key="2">
    <source>
        <dbReference type="EMBL" id="MBO8432695.1"/>
    </source>
</evidence>
<protein>
    <submittedName>
        <fullName evidence="2">ATPase</fullName>
    </submittedName>
</protein>
<dbReference type="InterPro" id="IPR011579">
    <property type="entry name" value="ATPase_dom"/>
</dbReference>
<comment type="caution">
    <text evidence="2">The sequence shown here is derived from an EMBL/GenBank/DDBJ whole genome shotgun (WGS) entry which is preliminary data.</text>
</comment>
<dbReference type="Gene3D" id="3.40.50.300">
    <property type="entry name" value="P-loop containing nucleotide triphosphate hydrolases"/>
    <property type="match status" value="1"/>
</dbReference>